<feature type="signal peptide" evidence="8">
    <location>
        <begin position="1"/>
        <end position="18"/>
    </location>
</feature>
<dbReference type="Proteomes" id="UP001187682">
    <property type="component" value="Unassembled WGS sequence"/>
</dbReference>
<dbReference type="GO" id="GO:0003735">
    <property type="term" value="F:structural constituent of ribosome"/>
    <property type="evidence" value="ECO:0007669"/>
    <property type="project" value="InterPro"/>
</dbReference>
<keyword evidence="8" id="KW-0732">Signal</keyword>
<dbReference type="GO" id="GO:0070181">
    <property type="term" value="F:small ribosomal subunit rRNA binding"/>
    <property type="evidence" value="ECO:0007669"/>
    <property type="project" value="TreeGrafter"/>
</dbReference>
<keyword evidence="5" id="KW-0687">Ribonucleoprotein</keyword>
<dbReference type="FunFam" id="3.30.70.60:FF:000007">
    <property type="entry name" value="37S ribosomal protein Mrp17"/>
    <property type="match status" value="1"/>
</dbReference>
<comment type="subcellular location">
    <subcellularLocation>
        <location evidence="1">Mitochondrion</location>
    </subcellularLocation>
</comment>
<accession>A0AAE8SWJ3</accession>
<dbReference type="InterPro" id="IPR014717">
    <property type="entry name" value="Transl_elong_EF1B/ribsomal_bS6"/>
</dbReference>
<reference evidence="9" key="1">
    <citation type="submission" date="2018-03" db="EMBL/GenBank/DDBJ databases">
        <authorList>
            <person name="Guldener U."/>
        </authorList>
    </citation>
    <scope>NUCLEOTIDE SEQUENCE</scope>
</reference>
<evidence type="ECO:0000313" key="10">
    <source>
        <dbReference type="Proteomes" id="UP001187682"/>
    </source>
</evidence>
<evidence type="ECO:0000256" key="5">
    <source>
        <dbReference type="ARBA" id="ARBA00023274"/>
    </source>
</evidence>
<dbReference type="GO" id="GO:0005763">
    <property type="term" value="C:mitochondrial small ribosomal subunit"/>
    <property type="evidence" value="ECO:0007669"/>
    <property type="project" value="TreeGrafter"/>
</dbReference>
<dbReference type="Gene3D" id="3.30.70.60">
    <property type="match status" value="1"/>
</dbReference>
<keyword evidence="4" id="KW-0496">Mitochondrion</keyword>
<name>A0AAE8SWJ3_9PEZI</name>
<organism evidence="9 10">
    <name type="scientific">Cephalotrichum gorgonifer</name>
    <dbReference type="NCBI Taxonomy" id="2041049"/>
    <lineage>
        <taxon>Eukaryota</taxon>
        <taxon>Fungi</taxon>
        <taxon>Dikarya</taxon>
        <taxon>Ascomycota</taxon>
        <taxon>Pezizomycotina</taxon>
        <taxon>Sordariomycetes</taxon>
        <taxon>Hypocreomycetidae</taxon>
        <taxon>Microascales</taxon>
        <taxon>Microascaceae</taxon>
        <taxon>Cephalotrichum</taxon>
    </lineage>
</organism>
<evidence type="ECO:0000256" key="6">
    <source>
        <dbReference type="ARBA" id="ARBA00035170"/>
    </source>
</evidence>
<dbReference type="GO" id="GO:0006412">
    <property type="term" value="P:translation"/>
    <property type="evidence" value="ECO:0007669"/>
    <property type="project" value="InterPro"/>
</dbReference>
<dbReference type="CDD" id="cd15465">
    <property type="entry name" value="bS6_mito"/>
    <property type="match status" value="1"/>
</dbReference>
<keyword evidence="10" id="KW-1185">Reference proteome</keyword>
<evidence type="ECO:0000256" key="4">
    <source>
        <dbReference type="ARBA" id="ARBA00023128"/>
    </source>
</evidence>
<evidence type="ECO:0000256" key="1">
    <source>
        <dbReference type="ARBA" id="ARBA00004173"/>
    </source>
</evidence>
<evidence type="ECO:0000256" key="8">
    <source>
        <dbReference type="SAM" id="SignalP"/>
    </source>
</evidence>
<comment type="similarity">
    <text evidence="2">Belongs to the bacterial ribosomal protein bS6 family.</text>
</comment>
<sequence length="209" mass="22906">MKLTGLVFIASLAAGVLALPAADSPTSPVPNLAERAGLETRAAKCVATSDCSWGYAGKCEQFCRVLGYDFRKMEKCDWLNRKRCCCKRPSLHAPSTMLYELIGIVRPGNLAEVKEIALTCGQLVLRKGGVIRGIQNHGVYALPRPVTRHQMKHREGHHFVMRYDASPEAHAGVRSTMRIDPRVIRAAHVKLGSGSLADAARFGPVKWDT</sequence>
<comment type="caution">
    <text evidence="9">The sequence shown here is derived from an EMBL/GenBank/DDBJ whole genome shotgun (WGS) entry which is preliminary data.</text>
</comment>
<dbReference type="SUPFAM" id="SSF54995">
    <property type="entry name" value="Ribosomal protein S6"/>
    <property type="match status" value="1"/>
</dbReference>
<evidence type="ECO:0000256" key="7">
    <source>
        <dbReference type="ARBA" id="ARBA00037226"/>
    </source>
</evidence>
<evidence type="ECO:0000313" key="9">
    <source>
        <dbReference type="EMBL" id="SPO03062.1"/>
    </source>
</evidence>
<dbReference type="EMBL" id="ONZQ02000007">
    <property type="protein sequence ID" value="SPO03062.1"/>
    <property type="molecule type" value="Genomic_DNA"/>
</dbReference>
<dbReference type="AlphaFoldDB" id="A0AAE8SWJ3"/>
<dbReference type="Pfam" id="PF01250">
    <property type="entry name" value="Ribosomal_S6"/>
    <property type="match status" value="1"/>
</dbReference>
<evidence type="ECO:0000256" key="2">
    <source>
        <dbReference type="ARBA" id="ARBA00009512"/>
    </source>
</evidence>
<dbReference type="InterPro" id="IPR000529">
    <property type="entry name" value="Ribosomal_bS6"/>
</dbReference>
<dbReference type="PANTHER" id="PTHR21011">
    <property type="entry name" value="MITOCHONDRIAL 28S RIBOSOMAL PROTEIN S6"/>
    <property type="match status" value="1"/>
</dbReference>
<feature type="chain" id="PRO_5042266316" description="Small ribosomal subunit protein bS6m" evidence="8">
    <location>
        <begin position="19"/>
        <end position="209"/>
    </location>
</feature>
<dbReference type="NCBIfam" id="TIGR00166">
    <property type="entry name" value="S6"/>
    <property type="match status" value="1"/>
</dbReference>
<gene>
    <name evidence="9" type="ORF">DNG_05743</name>
</gene>
<proteinExistence type="inferred from homology"/>
<evidence type="ECO:0000256" key="3">
    <source>
        <dbReference type="ARBA" id="ARBA00022980"/>
    </source>
</evidence>
<dbReference type="PANTHER" id="PTHR21011:SF1">
    <property type="entry name" value="SMALL RIBOSOMAL SUBUNIT PROTEIN BS6M"/>
    <property type="match status" value="1"/>
</dbReference>
<keyword evidence="3 9" id="KW-0689">Ribosomal protein</keyword>
<dbReference type="InterPro" id="IPR035980">
    <property type="entry name" value="Ribosomal_bS6_sf"/>
</dbReference>
<protein>
    <recommendedName>
        <fullName evidence="6">Small ribosomal subunit protein bS6m</fullName>
    </recommendedName>
</protein>
<comment type="function">
    <text evidence="7">Component of the mitochondrial ribosome (mitoribosome), a dedicated translation machinery responsible for the synthesis of mitochondrial genome-encoded proteins, including at least some of the essential transmembrane subunits of the mitochondrial respiratory chain. The mitoribosomes are attached to the mitochondrial inner membrane and translation products are cotranslationally integrated into the membrane.</text>
</comment>